<reference evidence="3 4" key="1">
    <citation type="submission" date="2018-06" db="EMBL/GenBank/DDBJ databases">
        <title>ACT-28, a chromosomally-encoded AmpC with carbapenemase activity from Enterobacter kobei.</title>
        <authorList>
            <person name="Jousset A.B."/>
            <person name="Oueslati S."/>
            <person name="Bernabeu S."/>
            <person name="Takissian J."/>
            <person name="Creton E."/>
            <person name="Vogel A."/>
            <person name="Cotellon G."/>
            <person name="Bonnin R.A."/>
            <person name="Dortet L."/>
            <person name="Naas T."/>
        </authorList>
    </citation>
    <scope>NUCLEOTIDE SEQUENCE [LARGE SCALE GENOMIC DNA]</scope>
    <source>
        <strain evidence="3 4">149H6</strain>
    </source>
</reference>
<dbReference type="GO" id="GO:0016746">
    <property type="term" value="F:acyltransferase activity"/>
    <property type="evidence" value="ECO:0007669"/>
    <property type="project" value="UniProtKB-KW"/>
</dbReference>
<feature type="transmembrane region" description="Helical" evidence="1">
    <location>
        <begin position="157"/>
        <end position="176"/>
    </location>
</feature>
<feature type="transmembrane region" description="Helical" evidence="1">
    <location>
        <begin position="230"/>
        <end position="247"/>
    </location>
</feature>
<feature type="domain" description="Acyltransferase 3" evidence="2">
    <location>
        <begin position="6"/>
        <end position="331"/>
    </location>
</feature>
<comment type="caution">
    <text evidence="3">The sequence shown here is derived from an EMBL/GenBank/DDBJ whole genome shotgun (WGS) entry which is preliminary data.</text>
</comment>
<keyword evidence="1" id="KW-1133">Transmembrane helix</keyword>
<accession>A0ABX9EUH2</accession>
<dbReference type="EMBL" id="QMCK01000139">
    <property type="protein sequence ID" value="RAY18651.1"/>
    <property type="molecule type" value="Genomic_DNA"/>
</dbReference>
<dbReference type="PANTHER" id="PTHR23028">
    <property type="entry name" value="ACETYLTRANSFERASE"/>
    <property type="match status" value="1"/>
</dbReference>
<evidence type="ECO:0000313" key="3">
    <source>
        <dbReference type="EMBL" id="RAY18651.1"/>
    </source>
</evidence>
<feature type="transmembrane region" description="Helical" evidence="1">
    <location>
        <begin position="81"/>
        <end position="99"/>
    </location>
</feature>
<feature type="transmembrane region" description="Helical" evidence="1">
    <location>
        <begin position="259"/>
        <end position="277"/>
    </location>
</feature>
<dbReference type="Pfam" id="PF01757">
    <property type="entry name" value="Acyl_transf_3"/>
    <property type="match status" value="1"/>
</dbReference>
<keyword evidence="1" id="KW-0812">Transmembrane</keyword>
<dbReference type="Proteomes" id="UP000250603">
    <property type="component" value="Unassembled WGS sequence"/>
</dbReference>
<dbReference type="InterPro" id="IPR050879">
    <property type="entry name" value="Acyltransferase_3"/>
</dbReference>
<gene>
    <name evidence="3" type="ORF">DP181_24540</name>
</gene>
<feature type="transmembrane region" description="Helical" evidence="1">
    <location>
        <begin position="40"/>
        <end position="61"/>
    </location>
</feature>
<keyword evidence="1" id="KW-0472">Membrane</keyword>
<feature type="transmembrane region" description="Helical" evidence="1">
    <location>
        <begin position="323"/>
        <end position="341"/>
    </location>
</feature>
<feature type="transmembrane region" description="Helical" evidence="1">
    <location>
        <begin position="131"/>
        <end position="150"/>
    </location>
</feature>
<proteinExistence type="predicted"/>
<evidence type="ECO:0000313" key="4">
    <source>
        <dbReference type="Proteomes" id="UP000250603"/>
    </source>
</evidence>
<name>A0ABX9EUH2_9ENTR</name>
<dbReference type="InterPro" id="IPR002656">
    <property type="entry name" value="Acyl_transf_3_dom"/>
</dbReference>
<feature type="transmembrane region" description="Helical" evidence="1">
    <location>
        <begin position="196"/>
        <end position="218"/>
    </location>
</feature>
<protein>
    <submittedName>
        <fullName evidence="3">Acyltransferase</fullName>
    </submittedName>
</protein>
<evidence type="ECO:0000256" key="1">
    <source>
        <dbReference type="SAM" id="Phobius"/>
    </source>
</evidence>
<organism evidence="3 4">
    <name type="scientific">Enterobacter kobei</name>
    <dbReference type="NCBI Taxonomy" id="208224"/>
    <lineage>
        <taxon>Bacteria</taxon>
        <taxon>Pseudomonadati</taxon>
        <taxon>Pseudomonadota</taxon>
        <taxon>Gammaproteobacteria</taxon>
        <taxon>Enterobacterales</taxon>
        <taxon>Enterobacteriaceae</taxon>
        <taxon>Enterobacter</taxon>
        <taxon>Enterobacter cloacae complex</taxon>
    </lineage>
</organism>
<feature type="transmembrane region" description="Helical" evidence="1">
    <location>
        <begin position="284"/>
        <end position="303"/>
    </location>
</feature>
<feature type="transmembrane region" description="Helical" evidence="1">
    <location>
        <begin position="9"/>
        <end position="28"/>
    </location>
</feature>
<keyword evidence="3" id="KW-0012">Acyltransferase</keyword>
<sequence>MNNKIQSIHLLRGIAGISVVLYHFKGYLNGVYAQKDLGQILFGSGAFGVDIFFMISGFIIALSTQNITSKAIFATRRFFRIYPAFIVVFVIGVITVYQFDPSENLLRGLFFIHRDYSLESPGFGYNVLGPAWTLTYEIYFYALFAVAMAFSHKYRTILTSIFLVTPVFILQVYFNGTISINGNAAANIPSDYYTYGLLRFISSPMLIEFVVGMLFYELYRNININVSRGIAKFVLMVSTGIFITNYLSGHFTGFGMDKAGVISAILLFGFLFYDKFVGFGESKLLGYLADISFSIYISHYLFINPANYYKPEFIITTNGLGRLSMMLTITLAAGTMLHFYVERPFISIGKTIEKNIFSYKKKKQIA</sequence>
<dbReference type="PANTHER" id="PTHR23028:SF131">
    <property type="entry name" value="BLR2367 PROTEIN"/>
    <property type="match status" value="1"/>
</dbReference>
<keyword evidence="3" id="KW-0808">Transferase</keyword>
<dbReference type="RefSeq" id="WP_023332287.1">
    <property type="nucleotide sequence ID" value="NZ_CABGMI010000003.1"/>
</dbReference>
<evidence type="ECO:0000259" key="2">
    <source>
        <dbReference type="Pfam" id="PF01757"/>
    </source>
</evidence>
<keyword evidence="4" id="KW-1185">Reference proteome</keyword>